<sequence length="433" mass="48874">MIVTARNLQMPVTLELQKTNRRIPVAHISSCELLTGSVSAQLTDAGILTDMINLRYANELNMKARTLVESTLCDNMNRMIASQINTKLRHFPLLLNIFEVLKYLDNVKQRYSRNTFEQPSDIRWQRSLPGQTYSTATDESSVFHRNLTQIFDFNKLKNINLYLDIIDTSSSTSDYIIGLDGKADLIDSSHAIPNTFISSNAPLNFPQNIRPKMLDVILSDSVLNDLLHQLWRGGAFVVKIDKRFPEFGHILKTSCSLDEVCISDSIPEVGENFPDQYLTITTSLIKSPIAVIKPHHIVLTLEGVSLFLVENNGKEVGQIPFIATILLELKMVENNSKVKLSLSVPKLEIKESVSFLGLKAEYLTSLKNGAVNVIQKFVNEKLSKGVDFQPFTSHLAQEFGVYYPVITLLDDGQILFQSDLDIQKLYYSPHFFN</sequence>
<accession>A0AC35TQ72</accession>
<evidence type="ECO:0000313" key="1">
    <source>
        <dbReference type="Proteomes" id="UP000095286"/>
    </source>
</evidence>
<reference evidence="2" key="1">
    <citation type="submission" date="2016-11" db="UniProtKB">
        <authorList>
            <consortium name="WormBaseParasite"/>
        </authorList>
    </citation>
    <scope>IDENTIFICATION</scope>
    <source>
        <strain evidence="2">KR3021</strain>
    </source>
</reference>
<proteinExistence type="predicted"/>
<evidence type="ECO:0000313" key="2">
    <source>
        <dbReference type="WBParaSite" id="RSKR_0000312100.1"/>
    </source>
</evidence>
<protein>
    <submittedName>
        <fullName evidence="2">BPI2 domain-containing protein</fullName>
    </submittedName>
</protein>
<dbReference type="WBParaSite" id="RSKR_0000312100.1">
    <property type="protein sequence ID" value="RSKR_0000312100.1"/>
    <property type="gene ID" value="RSKR_0000312100"/>
</dbReference>
<dbReference type="Proteomes" id="UP000095286">
    <property type="component" value="Unplaced"/>
</dbReference>
<name>A0AC35TQ72_9BILA</name>
<organism evidence="1 2">
    <name type="scientific">Rhabditophanes sp. KR3021</name>
    <dbReference type="NCBI Taxonomy" id="114890"/>
    <lineage>
        <taxon>Eukaryota</taxon>
        <taxon>Metazoa</taxon>
        <taxon>Ecdysozoa</taxon>
        <taxon>Nematoda</taxon>
        <taxon>Chromadorea</taxon>
        <taxon>Rhabditida</taxon>
        <taxon>Tylenchina</taxon>
        <taxon>Panagrolaimomorpha</taxon>
        <taxon>Strongyloidoidea</taxon>
        <taxon>Alloionematidae</taxon>
        <taxon>Rhabditophanes</taxon>
    </lineage>
</organism>